<organism evidence="2">
    <name type="scientific">human gut metagenome</name>
    <dbReference type="NCBI Taxonomy" id="408170"/>
    <lineage>
        <taxon>unclassified sequences</taxon>
        <taxon>metagenomes</taxon>
        <taxon>organismal metagenomes</taxon>
    </lineage>
</organism>
<protein>
    <recommendedName>
        <fullName evidence="1">CobW/HypB/UreG nucleotide-binding domain-containing protein</fullName>
    </recommendedName>
</protein>
<feature type="non-terminal residue" evidence="2">
    <location>
        <position position="30"/>
    </location>
</feature>
<dbReference type="EMBL" id="AJWY01000156">
    <property type="protein sequence ID" value="EKC81554.1"/>
    <property type="molecule type" value="Genomic_DNA"/>
</dbReference>
<reference evidence="2" key="1">
    <citation type="journal article" date="2013" name="Environ. Microbiol.">
        <title>Microbiota from the distal guts of lean and obese adolescents exhibit partial functional redundancy besides clear differences in community structure.</title>
        <authorList>
            <person name="Ferrer M."/>
            <person name="Ruiz A."/>
            <person name="Lanza F."/>
            <person name="Haange S.B."/>
            <person name="Oberbach A."/>
            <person name="Till H."/>
            <person name="Bargiela R."/>
            <person name="Campoy C."/>
            <person name="Segura M.T."/>
            <person name="Richter M."/>
            <person name="von Bergen M."/>
            <person name="Seifert J."/>
            <person name="Suarez A."/>
        </authorList>
    </citation>
    <scope>NUCLEOTIDE SEQUENCE</scope>
</reference>
<comment type="caution">
    <text evidence="2">The sequence shown here is derived from an EMBL/GenBank/DDBJ whole genome shotgun (WGS) entry which is preliminary data.</text>
</comment>
<sequence length="30" mass="3187">MTHIITGPAGSGKTAALYELLKNDSQSRIL</sequence>
<accession>K1UMU0</accession>
<evidence type="ECO:0000313" key="2">
    <source>
        <dbReference type="EMBL" id="EKC81554.1"/>
    </source>
</evidence>
<evidence type="ECO:0000259" key="1">
    <source>
        <dbReference type="Pfam" id="PF02492"/>
    </source>
</evidence>
<feature type="domain" description="CobW/HypB/UreG nucleotide-binding" evidence="1">
    <location>
        <begin position="2"/>
        <end position="29"/>
    </location>
</feature>
<gene>
    <name evidence="2" type="ORF">LEA_00219</name>
</gene>
<dbReference type="Pfam" id="PF02492">
    <property type="entry name" value="cobW"/>
    <property type="match status" value="1"/>
</dbReference>
<name>K1UMU0_9ZZZZ</name>
<proteinExistence type="predicted"/>
<dbReference type="InterPro" id="IPR003495">
    <property type="entry name" value="CobW/HypB/UreG_nucleotide-bd"/>
</dbReference>
<dbReference type="AlphaFoldDB" id="K1UMU0"/>